<gene>
    <name evidence="2" type="ORF">FSB_LOCUS11110</name>
</gene>
<protein>
    <submittedName>
        <fullName evidence="2">Uncharacterized protein</fullName>
    </submittedName>
</protein>
<accession>A0A2N9F7V8</accession>
<evidence type="ECO:0000313" key="2">
    <source>
        <dbReference type="EMBL" id="SPC83228.1"/>
    </source>
</evidence>
<dbReference type="EMBL" id="OIVN01000632">
    <property type="protein sequence ID" value="SPC83228.1"/>
    <property type="molecule type" value="Genomic_DNA"/>
</dbReference>
<dbReference type="AlphaFoldDB" id="A0A2N9F7V8"/>
<proteinExistence type="predicted"/>
<feature type="region of interest" description="Disordered" evidence="1">
    <location>
        <begin position="406"/>
        <end position="426"/>
    </location>
</feature>
<evidence type="ECO:0000256" key="1">
    <source>
        <dbReference type="SAM" id="MobiDB-lite"/>
    </source>
</evidence>
<sequence length="426" mass="47446">MAANEVEWSLPLFDELPESLSSSEKEAREVSSEATPSVLGSRHVSRIPNDVVLRIPNPDERACCPKFEGDVAFYKVDFQAGIRFPLQPFVRELLDFLSLTLGQVAPNGWQTIISCMVMWRLLPVFGCLSIVIWRRGSSRDCLCPIGVGRTVLDLPLLNSVWKERISRILDIEDRRYNIFIKPDLLASFSFGPEPNTAIKALLRANQKRNTMKLNKGKLRKFAQSREVVAAPASLKRKKIDEGSLKQVEQSSSRPPVRDVVPLVKVVPPVIMVDVNPSLPIDPSSVKDATINQSPHGLNEAMVMSQRCIAGEEDLTALRAKSATDEAEMKNTKRAVAELTRDRKEGLIELERIEGAKAAAVSEFRASKAFDDINTLYFLSSFEAFRKQAAKRFPDLDFSAFQPYDDEDLVVDGGQGNPVDDDDVASK</sequence>
<reference evidence="2" key="1">
    <citation type="submission" date="2018-02" db="EMBL/GenBank/DDBJ databases">
        <authorList>
            <person name="Cohen D.B."/>
            <person name="Kent A.D."/>
        </authorList>
    </citation>
    <scope>NUCLEOTIDE SEQUENCE</scope>
</reference>
<organism evidence="2">
    <name type="scientific">Fagus sylvatica</name>
    <name type="common">Beechnut</name>
    <dbReference type="NCBI Taxonomy" id="28930"/>
    <lineage>
        <taxon>Eukaryota</taxon>
        <taxon>Viridiplantae</taxon>
        <taxon>Streptophyta</taxon>
        <taxon>Embryophyta</taxon>
        <taxon>Tracheophyta</taxon>
        <taxon>Spermatophyta</taxon>
        <taxon>Magnoliopsida</taxon>
        <taxon>eudicotyledons</taxon>
        <taxon>Gunneridae</taxon>
        <taxon>Pentapetalae</taxon>
        <taxon>rosids</taxon>
        <taxon>fabids</taxon>
        <taxon>Fagales</taxon>
        <taxon>Fagaceae</taxon>
        <taxon>Fagus</taxon>
    </lineage>
</organism>
<name>A0A2N9F7V8_FAGSY</name>